<keyword evidence="2" id="KW-0808">Transferase</keyword>
<dbReference type="SUPFAM" id="SSF51269">
    <property type="entry name" value="AFP III-like domain"/>
    <property type="match status" value="1"/>
</dbReference>
<protein>
    <submittedName>
        <fullName evidence="2">N-acetylneuraminate synthase</fullName>
        <ecNumber evidence="2">2.5.1.56</ecNumber>
    </submittedName>
</protein>
<organism evidence="2 3">
    <name type="scientific">Candidatus Enterovibrio altilux</name>
    <dbReference type="NCBI Taxonomy" id="1927128"/>
    <lineage>
        <taxon>Bacteria</taxon>
        <taxon>Pseudomonadati</taxon>
        <taxon>Pseudomonadota</taxon>
        <taxon>Gammaproteobacteria</taxon>
        <taxon>Vibrionales</taxon>
        <taxon>Vibrionaceae</taxon>
        <taxon>Enterovibrio</taxon>
    </lineage>
</organism>
<dbReference type="InterPro" id="IPR013974">
    <property type="entry name" value="SAF"/>
</dbReference>
<dbReference type="InterPro" id="IPR020030">
    <property type="entry name" value="Pseudaminic_synth_PseI"/>
</dbReference>
<dbReference type="RefSeq" id="WP_096618845.1">
    <property type="nucleotide sequence ID" value="NZ_CP020660.1"/>
</dbReference>
<evidence type="ECO:0000313" key="3">
    <source>
        <dbReference type="Proteomes" id="UP000218160"/>
    </source>
</evidence>
<dbReference type="InterPro" id="IPR013132">
    <property type="entry name" value="PseI/NeuA/B-like_N"/>
</dbReference>
<dbReference type="GO" id="GO:0047444">
    <property type="term" value="F:N-acylneuraminate-9-phosphate synthase activity"/>
    <property type="evidence" value="ECO:0007669"/>
    <property type="project" value="TreeGrafter"/>
</dbReference>
<reference evidence="3" key="1">
    <citation type="submission" date="2017-04" db="EMBL/GenBank/DDBJ databases">
        <title>Genome evolution of the luminous symbionts of deep sea anglerfish.</title>
        <authorList>
            <person name="Hendry T.A."/>
        </authorList>
    </citation>
    <scope>NUCLEOTIDE SEQUENCE [LARGE SCALE GENOMIC DNA]</scope>
</reference>
<sequence>MTQVITIDGQKIGQGHKPYIIAEMSANHNGSLQRAFQILVMAKQAGANAVKMQSYTANTITLNCDSEEFKIHGGLWDGRSLYDLYQETHTPFDWHKPLFNKAQELGITLFSSPFDFTAVDLLEDLNAPAYKIASFEAIDLPLIRYVAKTGKPMFISTGMASAQEIAEAVTTARNCGCRELVLLHCISAYPAPALQSHLRTIPDLSERFDVVTGLSDHTLGTIVSVTAVALGAAVIEKHFTLSRNDFGQDATFSLEPDELAVLCRDTQIAWQALGSAGYQLKDVEKDNKQLRRSLYVCLDIKAGETLTFANIRSVRPGFGLAPKFYDDVIGTRATDDIRAGTALKWNLIQ</sequence>
<dbReference type="GO" id="GO:0050462">
    <property type="term" value="F:N-acetylneuraminate synthase activity"/>
    <property type="evidence" value="ECO:0007669"/>
    <property type="project" value="UniProtKB-EC"/>
</dbReference>
<dbReference type="EMBL" id="CP020660">
    <property type="protein sequence ID" value="ATF09003.1"/>
    <property type="molecule type" value="Genomic_DNA"/>
</dbReference>
<dbReference type="CDD" id="cd11615">
    <property type="entry name" value="SAF_NeuB_like"/>
    <property type="match status" value="1"/>
</dbReference>
<dbReference type="GO" id="GO:0016051">
    <property type="term" value="P:carbohydrate biosynthetic process"/>
    <property type="evidence" value="ECO:0007669"/>
    <property type="project" value="InterPro"/>
</dbReference>
<dbReference type="Pfam" id="PF03102">
    <property type="entry name" value="NeuB"/>
    <property type="match status" value="1"/>
</dbReference>
<evidence type="ECO:0000259" key="1">
    <source>
        <dbReference type="PROSITE" id="PS50844"/>
    </source>
</evidence>
<dbReference type="SMART" id="SM00858">
    <property type="entry name" value="SAF"/>
    <property type="match status" value="1"/>
</dbReference>
<dbReference type="NCBIfam" id="TIGR03586">
    <property type="entry name" value="PseI"/>
    <property type="match status" value="1"/>
</dbReference>
<dbReference type="EC" id="2.5.1.56" evidence="2"/>
<dbReference type="Gene3D" id="3.90.1210.10">
    <property type="entry name" value="Antifreeze-like/N-acetylneuraminic acid synthase C-terminal domain"/>
    <property type="match status" value="1"/>
</dbReference>
<dbReference type="Pfam" id="PF08666">
    <property type="entry name" value="SAF"/>
    <property type="match status" value="1"/>
</dbReference>
<dbReference type="InterPro" id="IPR013785">
    <property type="entry name" value="Aldolase_TIM"/>
</dbReference>
<feature type="domain" description="AFP-like" evidence="1">
    <location>
        <begin position="293"/>
        <end position="349"/>
    </location>
</feature>
<dbReference type="PANTHER" id="PTHR42966">
    <property type="entry name" value="N-ACETYLNEURAMINATE SYNTHASE"/>
    <property type="match status" value="1"/>
</dbReference>
<dbReference type="Proteomes" id="UP000218160">
    <property type="component" value="Chromosome 1"/>
</dbReference>
<gene>
    <name evidence="2" type="ORF">BTN50_0474</name>
</gene>
<proteinExistence type="predicted"/>
<dbReference type="SUPFAM" id="SSF51569">
    <property type="entry name" value="Aldolase"/>
    <property type="match status" value="1"/>
</dbReference>
<accession>A0A291B7N4</accession>
<dbReference type="InterPro" id="IPR051690">
    <property type="entry name" value="PseI-like"/>
</dbReference>
<evidence type="ECO:0000313" key="2">
    <source>
        <dbReference type="EMBL" id="ATF09003.1"/>
    </source>
</evidence>
<dbReference type="AlphaFoldDB" id="A0A291B7N4"/>
<dbReference type="InterPro" id="IPR036732">
    <property type="entry name" value="AFP_Neu5c_C_sf"/>
</dbReference>
<dbReference type="KEGG" id="elux:BTN50_0474"/>
<dbReference type="PANTHER" id="PTHR42966:SF2">
    <property type="entry name" value="PSEUDAMINIC ACID SYNTHASE"/>
    <property type="match status" value="1"/>
</dbReference>
<dbReference type="Gene3D" id="3.20.20.70">
    <property type="entry name" value="Aldolase class I"/>
    <property type="match status" value="1"/>
</dbReference>
<dbReference type="InterPro" id="IPR006190">
    <property type="entry name" value="SAF_AFP_Neu5Ac"/>
</dbReference>
<keyword evidence="3" id="KW-1185">Reference proteome</keyword>
<dbReference type="InterPro" id="IPR057736">
    <property type="entry name" value="SAF_PseI/NeuA/NeuB"/>
</dbReference>
<dbReference type="PROSITE" id="PS50844">
    <property type="entry name" value="AFP_LIKE"/>
    <property type="match status" value="1"/>
</dbReference>
<name>A0A291B7N4_9GAMM</name>